<organism evidence="1 2">
    <name type="scientific">Carnegiea gigantea</name>
    <dbReference type="NCBI Taxonomy" id="171969"/>
    <lineage>
        <taxon>Eukaryota</taxon>
        <taxon>Viridiplantae</taxon>
        <taxon>Streptophyta</taxon>
        <taxon>Embryophyta</taxon>
        <taxon>Tracheophyta</taxon>
        <taxon>Spermatophyta</taxon>
        <taxon>Magnoliopsida</taxon>
        <taxon>eudicotyledons</taxon>
        <taxon>Gunneridae</taxon>
        <taxon>Pentapetalae</taxon>
        <taxon>Caryophyllales</taxon>
        <taxon>Cactineae</taxon>
        <taxon>Cactaceae</taxon>
        <taxon>Cactoideae</taxon>
        <taxon>Echinocereeae</taxon>
        <taxon>Carnegiea</taxon>
    </lineage>
</organism>
<reference evidence="1" key="1">
    <citation type="submission" date="2022-04" db="EMBL/GenBank/DDBJ databases">
        <title>Carnegiea gigantea Genome sequencing and assembly v2.</title>
        <authorList>
            <person name="Copetti D."/>
            <person name="Sanderson M.J."/>
            <person name="Burquez A."/>
            <person name="Wojciechowski M.F."/>
        </authorList>
    </citation>
    <scope>NUCLEOTIDE SEQUENCE</scope>
    <source>
        <strain evidence="1">SGP5-SGP5p</strain>
        <tissue evidence="1">Aerial part</tissue>
    </source>
</reference>
<gene>
    <name evidence="1" type="ORF">Cgig2_027882</name>
</gene>
<dbReference type="Proteomes" id="UP001153076">
    <property type="component" value="Unassembled WGS sequence"/>
</dbReference>
<dbReference type="AlphaFoldDB" id="A0A9Q1QLB6"/>
<evidence type="ECO:0000313" key="1">
    <source>
        <dbReference type="EMBL" id="KAJ8445801.1"/>
    </source>
</evidence>
<sequence length="226" mass="25059">MISVRRLPGTSLHPSSFNSLLPHTLNLIAPLFYRRPPSVPCSPAARRHVANVRVSRNLPLFQALLHLPASSPIAGYSWPSRICGGPSSIAGQTIILLRSSTAHSLATIRWGQLLLRMAPCRKGSKESSQEVEESGSASWSKENIIIFCDLCIELVDKSKGKNGGTISQRIRWRCVEKEVKKVVKELKRVVVLEDAKFKQFRDKGIDPKLESKMNELFGGHIARGIT</sequence>
<protein>
    <submittedName>
        <fullName evidence="1">Uncharacterized protein</fullName>
    </submittedName>
</protein>
<proteinExistence type="predicted"/>
<comment type="caution">
    <text evidence="1">The sequence shown here is derived from an EMBL/GenBank/DDBJ whole genome shotgun (WGS) entry which is preliminary data.</text>
</comment>
<dbReference type="EMBL" id="JAKOGI010000070">
    <property type="protein sequence ID" value="KAJ8445801.1"/>
    <property type="molecule type" value="Genomic_DNA"/>
</dbReference>
<accession>A0A9Q1QLB6</accession>
<keyword evidence="2" id="KW-1185">Reference proteome</keyword>
<name>A0A9Q1QLB6_9CARY</name>
<evidence type="ECO:0000313" key="2">
    <source>
        <dbReference type="Proteomes" id="UP001153076"/>
    </source>
</evidence>